<proteinExistence type="predicted"/>
<dbReference type="PANTHER" id="PTHR44147:SF2">
    <property type="entry name" value="DEHYDROGENASE_REDUCTASE SDR FAMILY MEMBER 1"/>
    <property type="match status" value="1"/>
</dbReference>
<organism evidence="1 2">
    <name type="scientific">Mycolicibacterium vaccae ATCC 25954</name>
    <dbReference type="NCBI Taxonomy" id="1194972"/>
    <lineage>
        <taxon>Bacteria</taxon>
        <taxon>Bacillati</taxon>
        <taxon>Actinomycetota</taxon>
        <taxon>Actinomycetes</taxon>
        <taxon>Mycobacteriales</taxon>
        <taxon>Mycobacteriaceae</taxon>
        <taxon>Mycolicibacterium</taxon>
    </lineage>
</organism>
<dbReference type="Gene3D" id="3.40.50.720">
    <property type="entry name" value="NAD(P)-binding Rossmann-like Domain"/>
    <property type="match status" value="1"/>
</dbReference>
<sequence>MTGERPVAVVTGASRGAGAGIARALGAHGCTVYVTGRTVDSGVPARGTIGETADKVTAAGGEGIAVAVDHGDDEQVAAFFDRVGRDHGRIDILVNNAAIIRDEMMGRTKFWEEPLNVIDTLDVGLRSSYVATVYAAPLMVPHGKGLVAFTSSSGAAHYAFGPAYGVPKAGTDKMAADMAYDFRDVGIASVSIWMGSLLTDRVRGIIASKPDKFGHILDTAETPELTGHVIWALSQDPDLMAVSGQTLIGAELAVKYGITDEDGRQPPSYRDLFDVHPATQCAHVMR</sequence>
<dbReference type="PATRIC" id="fig|1194972.3.peg.5117"/>
<reference evidence="1 2" key="1">
    <citation type="journal article" date="2012" name="J. Bacteriol.">
        <title>Complete Genome Sequence of Mycobacterium vaccae Type Strain ATCC 25954.</title>
        <authorList>
            <person name="Ho Y.S."/>
            <person name="Adroub S.A."/>
            <person name="Abadi M."/>
            <person name="Al Alwan B."/>
            <person name="Alkhateeb R."/>
            <person name="Gao G."/>
            <person name="Ragab A."/>
            <person name="Ali S."/>
            <person name="van Soolingen D."/>
            <person name="Bitter W."/>
            <person name="Pain A."/>
            <person name="Abdallah A.M."/>
        </authorList>
    </citation>
    <scope>NUCLEOTIDE SEQUENCE [LARGE SCALE GENOMIC DNA]</scope>
    <source>
        <strain evidence="1 2">ATCC 25954</strain>
    </source>
</reference>
<comment type="caution">
    <text evidence="1">The sequence shown here is derived from an EMBL/GenBank/DDBJ whole genome shotgun (WGS) entry which is preliminary data.</text>
</comment>
<evidence type="ECO:0000313" key="2">
    <source>
        <dbReference type="Proteomes" id="UP000006072"/>
    </source>
</evidence>
<dbReference type="PANTHER" id="PTHR44147">
    <property type="entry name" value="DEHYDROGENASE/REDUCTASE SDR FAMILY MEMBER 1"/>
    <property type="match status" value="1"/>
</dbReference>
<dbReference type="InterPro" id="IPR036291">
    <property type="entry name" value="NAD(P)-bd_dom_sf"/>
</dbReference>
<dbReference type="PRINTS" id="PR00081">
    <property type="entry name" value="GDHRDH"/>
</dbReference>
<dbReference type="AlphaFoldDB" id="K0URS9"/>
<dbReference type="RefSeq" id="WP_003931886.1">
    <property type="nucleotide sequence ID" value="NZ_JH814694.1"/>
</dbReference>
<accession>K0URS9</accession>
<protein>
    <recommendedName>
        <fullName evidence="3">Short-chain dehydrogenase/reductase SDR</fullName>
    </recommendedName>
</protein>
<keyword evidence="2" id="KW-1185">Reference proteome</keyword>
<dbReference type="EMBL" id="ALQA01000083">
    <property type="protein sequence ID" value="EJZ05318.1"/>
    <property type="molecule type" value="Genomic_DNA"/>
</dbReference>
<name>K0URS9_MYCVA</name>
<evidence type="ECO:0008006" key="3">
    <source>
        <dbReference type="Google" id="ProtNLM"/>
    </source>
</evidence>
<dbReference type="InterPro" id="IPR002347">
    <property type="entry name" value="SDR_fam"/>
</dbReference>
<dbReference type="SUPFAM" id="SSF51735">
    <property type="entry name" value="NAD(P)-binding Rossmann-fold domains"/>
    <property type="match status" value="1"/>
</dbReference>
<dbReference type="eggNOG" id="COG1028">
    <property type="taxonomic scope" value="Bacteria"/>
</dbReference>
<evidence type="ECO:0000313" key="1">
    <source>
        <dbReference type="EMBL" id="EJZ05318.1"/>
    </source>
</evidence>
<dbReference type="Proteomes" id="UP000006072">
    <property type="component" value="Unassembled WGS sequence"/>
</dbReference>
<dbReference type="HOGENOM" id="CLU_010194_14_1_11"/>
<dbReference type="Pfam" id="PF00106">
    <property type="entry name" value="adh_short"/>
    <property type="match status" value="1"/>
</dbReference>
<gene>
    <name evidence="1" type="ORF">MVAC_25700</name>
</gene>